<evidence type="ECO:0000313" key="2">
    <source>
        <dbReference type="EMBL" id="KAG8228349.1"/>
    </source>
</evidence>
<dbReference type="OrthoDB" id="5969272at2759"/>
<evidence type="ECO:0000313" key="3">
    <source>
        <dbReference type="Proteomes" id="UP000792457"/>
    </source>
</evidence>
<dbReference type="Proteomes" id="UP000792457">
    <property type="component" value="Unassembled WGS sequence"/>
</dbReference>
<name>A0A8K0P262_LADFU</name>
<sequence length="305" mass="35041">MNFASRFTNNPEKHKCEENSQVIKREDGLHSSSNCENKNNLEVFFDSDNAGNNIEDKLFTCLQFIRPISKETSQKSLQFIEFRLQLIQDAIGKYHDPNFKSPKGRPSKILSPLTIRLTERHILRHIPPNQIKKEPRRQCTVCFSKKDETGIKAEGNWELEGQSGRRGRRASSRCTLSEETSFGFPARLEPPSDFSDRLELSETECDRDTLRHLKGNLKSGSPLPHSLKGNYHGHTSEHTHGDSSGIEVTRGLTHEHRQRNFTIAVRNAHDVRCATWDDGCMPPKTRRMFYVKGQTRYSKRSFLAM</sequence>
<keyword evidence="3" id="KW-1185">Reference proteome</keyword>
<dbReference type="EMBL" id="KZ308369">
    <property type="protein sequence ID" value="KAG8228349.1"/>
    <property type="molecule type" value="Genomic_DNA"/>
</dbReference>
<feature type="region of interest" description="Disordered" evidence="1">
    <location>
        <begin position="214"/>
        <end position="246"/>
    </location>
</feature>
<evidence type="ECO:0000256" key="1">
    <source>
        <dbReference type="SAM" id="MobiDB-lite"/>
    </source>
</evidence>
<reference evidence="2" key="2">
    <citation type="submission" date="2017-10" db="EMBL/GenBank/DDBJ databases">
        <title>Ladona fulva Genome sequencing and assembly.</title>
        <authorList>
            <person name="Murali S."/>
            <person name="Richards S."/>
            <person name="Bandaranaike D."/>
            <person name="Bellair M."/>
            <person name="Blankenburg K."/>
            <person name="Chao H."/>
            <person name="Dinh H."/>
            <person name="Doddapaneni H."/>
            <person name="Dugan-Rocha S."/>
            <person name="Elkadiri S."/>
            <person name="Gnanaolivu R."/>
            <person name="Hernandez B."/>
            <person name="Skinner E."/>
            <person name="Javaid M."/>
            <person name="Lee S."/>
            <person name="Li M."/>
            <person name="Ming W."/>
            <person name="Munidasa M."/>
            <person name="Muniz J."/>
            <person name="Nguyen L."/>
            <person name="Hughes D."/>
            <person name="Osuji N."/>
            <person name="Pu L.-L."/>
            <person name="Puazo M."/>
            <person name="Qu C."/>
            <person name="Quiroz J."/>
            <person name="Raj R."/>
            <person name="Weissenberger G."/>
            <person name="Xin Y."/>
            <person name="Zou X."/>
            <person name="Han Y."/>
            <person name="Worley K."/>
            <person name="Muzny D."/>
            <person name="Gibbs R."/>
        </authorList>
    </citation>
    <scope>NUCLEOTIDE SEQUENCE</scope>
    <source>
        <strain evidence="2">Sampled in the wild</strain>
    </source>
</reference>
<proteinExistence type="predicted"/>
<reference evidence="2" key="1">
    <citation type="submission" date="2013-04" db="EMBL/GenBank/DDBJ databases">
        <authorList>
            <person name="Qu J."/>
            <person name="Murali S.C."/>
            <person name="Bandaranaike D."/>
            <person name="Bellair M."/>
            <person name="Blankenburg K."/>
            <person name="Chao H."/>
            <person name="Dinh H."/>
            <person name="Doddapaneni H."/>
            <person name="Downs B."/>
            <person name="Dugan-Rocha S."/>
            <person name="Elkadiri S."/>
            <person name="Gnanaolivu R.D."/>
            <person name="Hernandez B."/>
            <person name="Javaid M."/>
            <person name="Jayaseelan J.C."/>
            <person name="Lee S."/>
            <person name="Li M."/>
            <person name="Ming W."/>
            <person name="Munidasa M."/>
            <person name="Muniz J."/>
            <person name="Nguyen L."/>
            <person name="Ongeri F."/>
            <person name="Osuji N."/>
            <person name="Pu L.-L."/>
            <person name="Puazo M."/>
            <person name="Qu C."/>
            <person name="Quiroz J."/>
            <person name="Raj R."/>
            <person name="Weissenberger G."/>
            <person name="Xin Y."/>
            <person name="Zou X."/>
            <person name="Han Y."/>
            <person name="Richards S."/>
            <person name="Worley K."/>
            <person name="Muzny D."/>
            <person name="Gibbs R."/>
        </authorList>
    </citation>
    <scope>NUCLEOTIDE SEQUENCE</scope>
    <source>
        <strain evidence="2">Sampled in the wild</strain>
    </source>
</reference>
<protein>
    <submittedName>
        <fullName evidence="2">Uncharacterized protein</fullName>
    </submittedName>
</protein>
<organism evidence="2 3">
    <name type="scientific">Ladona fulva</name>
    <name type="common">Scarce chaser dragonfly</name>
    <name type="synonym">Libellula fulva</name>
    <dbReference type="NCBI Taxonomy" id="123851"/>
    <lineage>
        <taxon>Eukaryota</taxon>
        <taxon>Metazoa</taxon>
        <taxon>Ecdysozoa</taxon>
        <taxon>Arthropoda</taxon>
        <taxon>Hexapoda</taxon>
        <taxon>Insecta</taxon>
        <taxon>Pterygota</taxon>
        <taxon>Palaeoptera</taxon>
        <taxon>Odonata</taxon>
        <taxon>Epiprocta</taxon>
        <taxon>Anisoptera</taxon>
        <taxon>Libelluloidea</taxon>
        <taxon>Libellulidae</taxon>
        <taxon>Ladona</taxon>
    </lineage>
</organism>
<gene>
    <name evidence="2" type="ORF">J437_LFUL006800</name>
</gene>
<accession>A0A8K0P262</accession>
<dbReference type="AlphaFoldDB" id="A0A8K0P262"/>
<comment type="caution">
    <text evidence="2">The sequence shown here is derived from an EMBL/GenBank/DDBJ whole genome shotgun (WGS) entry which is preliminary data.</text>
</comment>